<dbReference type="InterPro" id="IPR053169">
    <property type="entry name" value="MUG_Protein"/>
</dbReference>
<dbReference type="InterPro" id="IPR008928">
    <property type="entry name" value="6-hairpin_glycosidase_sf"/>
</dbReference>
<reference evidence="3" key="1">
    <citation type="submission" date="2019-06" db="EMBL/GenBank/DDBJ databases">
        <title>Gordonia isolated from sludge of a wastewater treatment plant.</title>
        <authorList>
            <person name="Tamura T."/>
            <person name="Aoyama K."/>
            <person name="Kang Y."/>
            <person name="Saito S."/>
            <person name="Akiyama N."/>
            <person name="Yazawa K."/>
            <person name="Gonoi T."/>
            <person name="Mikami Y."/>
        </authorList>
    </citation>
    <scope>NUCLEOTIDE SEQUENCE [LARGE SCALE GENOMIC DNA]</scope>
    <source>
        <strain evidence="3">NBRC 107697</strain>
    </source>
</reference>
<gene>
    <name evidence="2" type="ORF">nbrc107697_27640</name>
</gene>
<dbReference type="PIRSF" id="PIRSF021505">
    <property type="entry name" value="O_gly_hdrol"/>
    <property type="match status" value="1"/>
</dbReference>
<evidence type="ECO:0000313" key="2">
    <source>
        <dbReference type="EMBL" id="GED98725.1"/>
    </source>
</evidence>
<proteinExistence type="predicted"/>
<accession>A0A7I9V026</accession>
<name>A0A7I9V026_9ACTN</name>
<dbReference type="RefSeq" id="WP_161928120.1">
    <property type="nucleotide sequence ID" value="NZ_BJOU01000008.1"/>
</dbReference>
<comment type="caution">
    <text evidence="2">The sequence shown here is derived from an EMBL/GenBank/DDBJ whole genome shotgun (WGS) entry which is preliminary data.</text>
</comment>
<organism evidence="2 3">
    <name type="scientific">Gordonia crocea</name>
    <dbReference type="NCBI Taxonomy" id="589162"/>
    <lineage>
        <taxon>Bacteria</taxon>
        <taxon>Bacillati</taxon>
        <taxon>Actinomycetota</taxon>
        <taxon>Actinomycetes</taxon>
        <taxon>Mycobacteriales</taxon>
        <taxon>Gordoniaceae</taxon>
        <taxon>Gordonia</taxon>
    </lineage>
</organism>
<dbReference type="GO" id="GO:0016787">
    <property type="term" value="F:hydrolase activity"/>
    <property type="evidence" value="ECO:0007669"/>
    <property type="project" value="UniProtKB-KW"/>
</dbReference>
<dbReference type="SUPFAM" id="SSF48208">
    <property type="entry name" value="Six-hairpin glycosidases"/>
    <property type="match status" value="1"/>
</dbReference>
<evidence type="ECO:0000256" key="1">
    <source>
        <dbReference type="SAM" id="MobiDB-lite"/>
    </source>
</evidence>
<dbReference type="Gene3D" id="1.50.10.20">
    <property type="match status" value="1"/>
</dbReference>
<dbReference type="EMBL" id="BJOU01000008">
    <property type="protein sequence ID" value="GED98725.1"/>
    <property type="molecule type" value="Genomic_DNA"/>
</dbReference>
<dbReference type="AlphaFoldDB" id="A0A7I9V026"/>
<protein>
    <submittedName>
        <fullName evidence="2">Glycosyl hydrolase</fullName>
    </submittedName>
</protein>
<dbReference type="GO" id="GO:0005975">
    <property type="term" value="P:carbohydrate metabolic process"/>
    <property type="evidence" value="ECO:0007669"/>
    <property type="project" value="InterPro"/>
</dbReference>
<dbReference type="Pfam" id="PF03663">
    <property type="entry name" value="Glyco_hydro_76"/>
    <property type="match status" value="1"/>
</dbReference>
<dbReference type="InterPro" id="IPR005198">
    <property type="entry name" value="Glyco_hydro_76"/>
</dbReference>
<feature type="compositionally biased region" description="Polar residues" evidence="1">
    <location>
        <begin position="1"/>
        <end position="17"/>
    </location>
</feature>
<dbReference type="PANTHER" id="PTHR47791:SF3">
    <property type="entry name" value="MEIOTICALLY UP-REGULATED GENE 191 PROTEIN"/>
    <property type="match status" value="1"/>
</dbReference>
<evidence type="ECO:0000313" key="3">
    <source>
        <dbReference type="Proteomes" id="UP000444980"/>
    </source>
</evidence>
<feature type="region of interest" description="Disordered" evidence="1">
    <location>
        <begin position="1"/>
        <end position="26"/>
    </location>
</feature>
<dbReference type="Proteomes" id="UP000444980">
    <property type="component" value="Unassembled WGS sequence"/>
</dbReference>
<dbReference type="OrthoDB" id="2505409at2"/>
<dbReference type="InterPro" id="IPR014512">
    <property type="entry name" value="O_gly_hydro"/>
</dbReference>
<sequence length="418" mass="45158">MAQRSKSSQPDPGWSSSRAAQTETAARAADAADAVITRHLHRLAGIPGTEIAAVAWPATPHGHGAREWIASALPSWHYWWHAHLVDLLVDAESMRPGSIGETTVVHLLRGIHLRNLGRWTNDYYDDMAWLGLAVERSRRLLGVGSPRGERVLAKRIYGSWAPPRGGGIPWRTMDYFFNTPANGPGAILMARTGEVERAVAMCDWMHEKLLSPDTGLVYDGIKPKPHDEWEIVTAIYTYCQGVVLGAELEALRATGQVRHRERIAALLTATENHLLVDTDLASANPSTAEPARRARIVPGAGGGDGGLFAGILVRYLGLVATDLPDGPGADDIRARAGRIVVDSAEAAWQTRVIVDDAPLFSADWRHDAVVPTDSGADARFIAGAVHSSEVPERDLSVQLSGWMALEAAARVTAGHTEH</sequence>
<keyword evidence="2" id="KW-0378">Hydrolase</keyword>
<keyword evidence="3" id="KW-1185">Reference proteome</keyword>
<dbReference type="PANTHER" id="PTHR47791">
    <property type="entry name" value="MEIOTICALLY UP-REGULATED GENE 191 PROTEIN"/>
    <property type="match status" value="1"/>
</dbReference>